<evidence type="ECO:0000313" key="5">
    <source>
        <dbReference type="Proteomes" id="UP000005933"/>
    </source>
</evidence>
<dbReference type="EC" id="1.14.13.1" evidence="4"/>
<accession>A0AB33VHV3</accession>
<keyword evidence="2" id="KW-0503">Monooxygenase</keyword>
<dbReference type="Gene3D" id="3.30.9.30">
    <property type="match status" value="1"/>
</dbReference>
<dbReference type="AlphaFoldDB" id="A0AB33VHV3"/>
<dbReference type="Proteomes" id="UP000005933">
    <property type="component" value="Unassembled WGS sequence"/>
</dbReference>
<dbReference type="Pfam" id="PF01494">
    <property type="entry name" value="FAD_binding_3"/>
    <property type="match status" value="1"/>
</dbReference>
<dbReference type="GO" id="GO:0018658">
    <property type="term" value="F:salicylate 1-monooxygenase activity"/>
    <property type="evidence" value="ECO:0007669"/>
    <property type="project" value="UniProtKB-EC"/>
</dbReference>
<organism evidence="4 5">
    <name type="scientific">Ralstonia solanacearum (strain UW551)</name>
    <dbReference type="NCBI Taxonomy" id="342110"/>
    <lineage>
        <taxon>Bacteria</taxon>
        <taxon>Pseudomonadati</taxon>
        <taxon>Pseudomonadota</taxon>
        <taxon>Betaproteobacteria</taxon>
        <taxon>Burkholderiales</taxon>
        <taxon>Burkholderiaceae</taxon>
        <taxon>Ralstonia</taxon>
        <taxon>Ralstonia solanacearum species complex</taxon>
    </lineage>
</organism>
<dbReference type="InterPro" id="IPR050493">
    <property type="entry name" value="FAD-dep_Monooxygenase_BioMet"/>
</dbReference>
<dbReference type="EMBL" id="AAKL01000004">
    <property type="protein sequence ID" value="EAP74365.1"/>
    <property type="molecule type" value="Genomic_DNA"/>
</dbReference>
<dbReference type="GO" id="GO:0071949">
    <property type="term" value="F:FAD binding"/>
    <property type="evidence" value="ECO:0007669"/>
    <property type="project" value="InterPro"/>
</dbReference>
<evidence type="ECO:0000259" key="3">
    <source>
        <dbReference type="Pfam" id="PF01494"/>
    </source>
</evidence>
<protein>
    <submittedName>
        <fullName evidence="4">Salicylate hydroxylase</fullName>
        <ecNumber evidence="4">1.14.13.1</ecNumber>
    </submittedName>
</protein>
<dbReference type="InterPro" id="IPR036188">
    <property type="entry name" value="FAD/NAD-bd_sf"/>
</dbReference>
<evidence type="ECO:0000313" key="4">
    <source>
        <dbReference type="EMBL" id="EAP74365.1"/>
    </source>
</evidence>
<gene>
    <name evidence="4" type="ORF">RRSL_04088</name>
</gene>
<dbReference type="PRINTS" id="PR00420">
    <property type="entry name" value="RNGMNOXGNASE"/>
</dbReference>
<dbReference type="Gene3D" id="3.50.50.60">
    <property type="entry name" value="FAD/NAD(P)-binding domain"/>
    <property type="match status" value="1"/>
</dbReference>
<dbReference type="NCBIfam" id="NF005720">
    <property type="entry name" value="PRK07538.1"/>
    <property type="match status" value="1"/>
</dbReference>
<name>A0AB33VHV3_RALSU</name>
<proteinExistence type="predicted"/>
<comment type="caution">
    <text evidence="4">The sequence shown here is derived from an EMBL/GenBank/DDBJ whole genome shotgun (WGS) entry which is preliminary data.</text>
</comment>
<feature type="domain" description="FAD-binding" evidence="3">
    <location>
        <begin position="63"/>
        <end position="419"/>
    </location>
</feature>
<dbReference type="InterPro" id="IPR002938">
    <property type="entry name" value="FAD-bd"/>
</dbReference>
<dbReference type="PANTHER" id="PTHR13789:SF268">
    <property type="entry name" value="5-METHYLPHENAZINE-1-CARBOXYLATE 1-MONOOXYGENASE"/>
    <property type="match status" value="1"/>
</dbReference>
<reference evidence="4 5" key="1">
    <citation type="journal article" date="2006" name="Mol. Plant Microbe Interact.">
        <title>Identification of open reading frames unique to a select agent: Ralstonia solanacearum race 3 biovar 2.</title>
        <authorList>
            <person name="Gabriel D.W."/>
            <person name="Allen C."/>
            <person name="Schell M."/>
            <person name="Denny T.P."/>
            <person name="Greenberg J.T."/>
            <person name="Duan Y.P."/>
            <person name="Flores-Cruz Z."/>
            <person name="Huang Q."/>
            <person name="Clifford J.M."/>
            <person name="Presting G."/>
            <person name="Gonzalez E.T."/>
            <person name="Reddy J."/>
            <person name="Elphinstone J."/>
            <person name="Swanson J."/>
            <person name="Yao J."/>
            <person name="Mulholland V."/>
            <person name="Liu L."/>
            <person name="Farmerie W."/>
            <person name="Patnaikuni M."/>
            <person name="Balogh B."/>
            <person name="Norman D."/>
            <person name="Alvarez A."/>
            <person name="Castillo J.A."/>
            <person name="Jones J."/>
            <person name="Saddler G."/>
            <person name="Walunas T."/>
            <person name="Zhukov A."/>
            <person name="Mikhailova N."/>
        </authorList>
    </citation>
    <scope>NUCLEOTIDE SEQUENCE [LARGE SCALE GENOMIC DNA]</scope>
    <source>
        <strain evidence="4 5">UW551</strain>
    </source>
</reference>
<sequence>MRASPVRGRSSRCDGRCADSIPVMPFAAATVRSGRRGAGCLATVRSVVACSRLQQKRTEAAMKIAIIGAGIGGLTLALMCERQGFEVEVWETAQALRPLGVGINLLPHAARQLCELGLEDTLGALAIRTSALAYYNRFGQPIWHEPRGLAAGYDWPQFSVHRGEFQMALADAVADRLGPGCIRPGHGFDAIQSTGEDGGPVHFTVRRRADDTRVASSADVLIGADGIHSAVRRHFYPGGDAPRFAGRMLWRAVTEAGPYLDGRTMFMAGHQDQKFVAYPISEPLRRQGRARINWIAELRVPDRAPPRSDWNREVDRAVFRDAFADWQWDWIDIPALIDGAQAVYEFPLVDKDPLPRWTFGRVTLLGDAAHPMYPIGSNGSAQAILDARALVDCLLATRDIGLALREYEADRLPRTAGIVLRNRLNGPEQVMQLAHERAPRGFGHIDDVIPCAELEGIAMRYKKLAGFDPQSLRDQPPLPGRARVPA</sequence>
<evidence type="ECO:0000256" key="1">
    <source>
        <dbReference type="ARBA" id="ARBA00023002"/>
    </source>
</evidence>
<evidence type="ECO:0000256" key="2">
    <source>
        <dbReference type="ARBA" id="ARBA00023033"/>
    </source>
</evidence>
<dbReference type="PANTHER" id="PTHR13789">
    <property type="entry name" value="MONOOXYGENASE"/>
    <property type="match status" value="1"/>
</dbReference>
<keyword evidence="1 4" id="KW-0560">Oxidoreductase</keyword>
<dbReference type="SUPFAM" id="SSF54373">
    <property type="entry name" value="FAD-linked reductases, C-terminal domain"/>
    <property type="match status" value="1"/>
</dbReference>
<dbReference type="SUPFAM" id="SSF51905">
    <property type="entry name" value="FAD/NAD(P)-binding domain"/>
    <property type="match status" value="1"/>
</dbReference>